<evidence type="ECO:0000256" key="2">
    <source>
        <dbReference type="ARBA" id="ARBA00022741"/>
    </source>
</evidence>
<dbReference type="GO" id="GO:0005524">
    <property type="term" value="F:ATP binding"/>
    <property type="evidence" value="ECO:0007669"/>
    <property type="project" value="UniProtKB-KW"/>
</dbReference>
<feature type="region of interest" description="Disordered" evidence="6">
    <location>
        <begin position="157"/>
        <end position="313"/>
    </location>
</feature>
<dbReference type="GO" id="GO:0005634">
    <property type="term" value="C:nucleus"/>
    <property type="evidence" value="ECO:0007669"/>
    <property type="project" value="UniProtKB-SubCell"/>
</dbReference>
<feature type="compositionally biased region" description="Basic residues" evidence="6">
    <location>
        <begin position="721"/>
        <end position="734"/>
    </location>
</feature>
<dbReference type="GO" id="GO:0042393">
    <property type="term" value="F:histone binding"/>
    <property type="evidence" value="ECO:0007669"/>
    <property type="project" value="TreeGrafter"/>
</dbReference>
<feature type="compositionally biased region" description="Basic residues" evidence="6">
    <location>
        <begin position="240"/>
        <end position="258"/>
    </location>
</feature>
<feature type="compositionally biased region" description="Acidic residues" evidence="6">
    <location>
        <begin position="740"/>
        <end position="751"/>
    </location>
</feature>
<feature type="compositionally biased region" description="Low complexity" evidence="6">
    <location>
        <begin position="157"/>
        <end position="168"/>
    </location>
</feature>
<feature type="compositionally biased region" description="Acidic residues" evidence="6">
    <location>
        <begin position="177"/>
        <end position="195"/>
    </location>
</feature>
<dbReference type="EMBL" id="JAACJO010000011">
    <property type="protein sequence ID" value="KAF5352561.1"/>
    <property type="molecule type" value="Genomic_DNA"/>
</dbReference>
<feature type="region of interest" description="Disordered" evidence="6">
    <location>
        <begin position="666"/>
        <end position="690"/>
    </location>
</feature>
<dbReference type="Pfam" id="PF23615">
    <property type="entry name" value="Chromo_MIT1"/>
    <property type="match status" value="1"/>
</dbReference>
<dbReference type="Proteomes" id="UP000559027">
    <property type="component" value="Unassembled WGS sequence"/>
</dbReference>
<dbReference type="SMART" id="SM00490">
    <property type="entry name" value="HELICc"/>
    <property type="match status" value="1"/>
</dbReference>
<evidence type="ECO:0000256" key="4">
    <source>
        <dbReference type="ARBA" id="ARBA00022840"/>
    </source>
</evidence>
<feature type="compositionally biased region" description="Basic and acidic residues" evidence="6">
    <location>
        <begin position="490"/>
        <end position="502"/>
    </location>
</feature>
<evidence type="ECO:0000256" key="3">
    <source>
        <dbReference type="ARBA" id="ARBA00022801"/>
    </source>
</evidence>
<feature type="compositionally biased region" description="Basic and acidic residues" evidence="6">
    <location>
        <begin position="1450"/>
        <end position="1459"/>
    </location>
</feature>
<dbReference type="SMART" id="SM00487">
    <property type="entry name" value="DEXDc"/>
    <property type="match status" value="1"/>
</dbReference>
<keyword evidence="5" id="KW-0539">Nucleus</keyword>
<feature type="domain" description="Helicase C-terminal" evidence="8">
    <location>
        <begin position="1200"/>
        <end position="1351"/>
    </location>
</feature>
<feature type="region of interest" description="Disordered" evidence="6">
    <location>
        <begin position="721"/>
        <end position="752"/>
    </location>
</feature>
<dbReference type="Pfam" id="PF00176">
    <property type="entry name" value="SNF2-rel_dom"/>
    <property type="match status" value="1"/>
</dbReference>
<dbReference type="InterPro" id="IPR016197">
    <property type="entry name" value="Chromo-like_dom_sf"/>
</dbReference>
<feature type="compositionally biased region" description="Basic and acidic residues" evidence="6">
    <location>
        <begin position="413"/>
        <end position="422"/>
    </location>
</feature>
<feature type="region of interest" description="Disordered" evidence="6">
    <location>
        <begin position="466"/>
        <end position="508"/>
    </location>
</feature>
<feature type="compositionally biased region" description="Acidic residues" evidence="6">
    <location>
        <begin position="1507"/>
        <end position="1516"/>
    </location>
</feature>
<evidence type="ECO:0000259" key="8">
    <source>
        <dbReference type="PROSITE" id="PS51194"/>
    </source>
</evidence>
<comment type="subcellular location">
    <subcellularLocation>
        <location evidence="1">Nucleus</location>
    </subcellularLocation>
</comment>
<feature type="compositionally biased region" description="Acidic residues" evidence="6">
    <location>
        <begin position="265"/>
        <end position="279"/>
    </location>
</feature>
<evidence type="ECO:0000313" key="9">
    <source>
        <dbReference type="EMBL" id="KAF5352561.1"/>
    </source>
</evidence>
<feature type="region of interest" description="Disordered" evidence="6">
    <location>
        <begin position="1450"/>
        <end position="1521"/>
    </location>
</feature>
<dbReference type="Gene3D" id="3.40.50.10810">
    <property type="entry name" value="Tandem AAA-ATPase domain"/>
    <property type="match status" value="1"/>
</dbReference>
<evidence type="ECO:0000313" key="10">
    <source>
        <dbReference type="Proteomes" id="UP000559027"/>
    </source>
</evidence>
<feature type="compositionally biased region" description="Basic residues" evidence="6">
    <location>
        <begin position="1460"/>
        <end position="1472"/>
    </location>
</feature>
<dbReference type="GO" id="GO:0003682">
    <property type="term" value="F:chromatin binding"/>
    <property type="evidence" value="ECO:0007669"/>
    <property type="project" value="TreeGrafter"/>
</dbReference>
<dbReference type="Pfam" id="PF00271">
    <property type="entry name" value="Helicase_C"/>
    <property type="match status" value="1"/>
</dbReference>
<dbReference type="PROSITE" id="PS51194">
    <property type="entry name" value="HELICASE_CTER"/>
    <property type="match status" value="1"/>
</dbReference>
<keyword evidence="4" id="KW-0067">ATP-binding</keyword>
<dbReference type="GO" id="GO:0140658">
    <property type="term" value="F:ATP-dependent chromatin remodeler activity"/>
    <property type="evidence" value="ECO:0007669"/>
    <property type="project" value="TreeGrafter"/>
</dbReference>
<name>A0A8H5D4I8_9AGAR</name>
<dbReference type="Gene3D" id="3.40.50.300">
    <property type="entry name" value="P-loop containing nucleotide triphosphate hydrolases"/>
    <property type="match status" value="1"/>
</dbReference>
<dbReference type="GO" id="GO:0016887">
    <property type="term" value="F:ATP hydrolysis activity"/>
    <property type="evidence" value="ECO:0007669"/>
    <property type="project" value="TreeGrafter"/>
</dbReference>
<dbReference type="OrthoDB" id="5857104at2759"/>
<comment type="caution">
    <text evidence="9">The sequence shown here is derived from an EMBL/GenBank/DDBJ whole genome shotgun (WGS) entry which is preliminary data.</text>
</comment>
<feature type="domain" description="Helicase ATP-binding" evidence="7">
    <location>
        <begin position="892"/>
        <end position="1068"/>
    </location>
</feature>
<evidence type="ECO:0008006" key="11">
    <source>
        <dbReference type="Google" id="ProtNLM"/>
    </source>
</evidence>
<accession>A0A8H5D4I8</accession>
<dbReference type="PANTHER" id="PTHR45623:SF17">
    <property type="entry name" value="CHROMODOMAIN-HELICASE-DNA-BINDING PROTEIN 3-RELATED"/>
    <property type="match status" value="1"/>
</dbReference>
<dbReference type="GO" id="GO:0003677">
    <property type="term" value="F:DNA binding"/>
    <property type="evidence" value="ECO:0007669"/>
    <property type="project" value="TreeGrafter"/>
</dbReference>
<evidence type="ECO:0000256" key="6">
    <source>
        <dbReference type="SAM" id="MobiDB-lite"/>
    </source>
</evidence>
<dbReference type="InterPro" id="IPR056616">
    <property type="entry name" value="Chromo_MIT1"/>
</dbReference>
<feature type="region of interest" description="Disordered" evidence="6">
    <location>
        <begin position="1690"/>
        <end position="1729"/>
    </location>
</feature>
<proteinExistence type="predicted"/>
<feature type="compositionally biased region" description="Low complexity" evidence="6">
    <location>
        <begin position="1"/>
        <end position="15"/>
    </location>
</feature>
<protein>
    <recommendedName>
        <fullName evidence="11">Chromatin remodeling factor mit1</fullName>
    </recommendedName>
</protein>
<sequence length="1802" mass="203402">MSRTSSKPVSVISIPDSPPKTPAESINDANAPNHKPASSRGKAAFDHVAVPHLSAERKAQYKSPRESSLLVPKVDEIIGEYEQEGHLWYFARFKGGIASRYSSYVVENWLPNLLETYRNNKAAGLLASFDPNAQYIHPLDRISLKFKLPSRSESTSLSSLTVLSDGSSALTPTSSSEGEDELNEEDEIEYDDDGLPIERPTRQSRRNRSKTSEQLPFSPKKTKRVVLTVTDDDEDNARSGTKRATRSRQLKLRFKPAYKIHDDAEFGESELDESDEDNEYGSGRRRTSKGGKVGAKGKAPRKPKGPKPQYGCVRSIDDIDLDYFSDDEDRPLREHRRVCEKCHGEPSNNQLLAWKKKKGKKKKANSDEDIEDEEERLERLGGWVQCLKCCVSAHWGCMAGTQREEILKAVRERETAKWKEEHPDEDSVPPRRRDLGMQEMADFICGACSKGGICMGCMKTAVKPVNEAGKPSAPAPPPAKDGEDVSMVDHTQEKDQPTHQESTDTSDTSSRELLFRCLTCKRLAHYSHLPVPPSLPKSTPLPQIAEYYQTNTAWLCADCESYRYPLDKIIAWRPYPPNAVEPPRPKDEIPNYKERLPREYLVKWQGRSYRRLNWVPHMWIVSTNASKLKNFLSGGTKVELLDEPVKDDNDDEKDKEKDVMFEVGVGESAGDGAVATGSRASSVRPPGVRDALPDAERYIPPAWKTIDRVLDVVIWAPKNKSNKNKKKADRKSARKQIVTTDEEDEEDETEEAKEFKRMVFEEGELVSLDNTETAEQWEERTGETISMKLMDRVIWAFIKWDDLGYDEASWDSLPRPGEKGYDAYKRAFERYVFSRNVEIPKLSAAHIKRFDNRTKDEYRKKHALDDAADLQLGQAPGLKLMPFQVTGFNWLCDNWWNHQPCILADEMGLGKTVQVATFLGSIAQKFKAIPALVVVPNSTITNWVREFERWAPNLRVVPFYGEKKARDVIKSFELFHKSHLSTNTPAKFHVLVTTYENITGRDFTTVFKNQDRWEVLIVDEGQRLKSDASLLFRKLNELRSNHRVIMTGTPLNNNIRELFNLMNFLDPKEWSDLEGLEKEYAVLNEDSIKELHNRLRPYFLRRIKSEVLTLPAKNEVIVPVSMTPLQKEVFQSIYTHNLNLLNGLTQKSLGNIKGKLNNVLMHMRKCLQHPYLYSQDIEPKGLSKEEAHAKLIYGSAKLRLLKSLLPQLKERGHRVLLFSQFVIALDIIEDFLAGEGLKYLRLDGSTKGTERQKGMDEFNKPGSDVFVYLLTTRAGGVGINLFSADTVIIFDPDFNPHQDLQAIARAYRYGQKKTCLVFKLMVKDSPEDRIMQIGKKKLVLDHLIVQKMDQDDDGAGEDIQSILTYGAQKLFDESDSARDITYSDQDILKLIEKTEVEGDEEDKPKEGQTFSFAKIWAADRDSLEEIEDNDQADSWATALKQIEAERAKEVAKAEAESGRGRRKAAAVAKRKMGANDMPEGEQLAKKPKKAKKGSRSDASGSAYTGSDGEESIDDSSDVAMGDALQDDDDIELPPYLRHRIPPVQDSTDVNFVPPLPKPKAKHKLPKPKPIQECGLCGERHGEGECYMTHSSENLRDYREILILHADDEPWEVRSAAIRVIDEVLYSRGHLSLIAGQPLHPMKPQPANPNPALSKPTFINNAAPVRQHVQEPLAQPQPQQASRQFQFVQPQTMPEVPKTSSSSSSSSRPAIATMSSSSRQISTPAAIPVKKSKGYDNGDIKCPVCETSPTHLVKDCPAVLAGSKSISRQIERLEQIGGKGDVADILRKLLRKAKFREMEMQVD</sequence>
<dbReference type="InterPro" id="IPR027417">
    <property type="entry name" value="P-loop_NTPase"/>
</dbReference>
<dbReference type="InterPro" id="IPR014001">
    <property type="entry name" value="Helicase_ATP-bd"/>
</dbReference>
<evidence type="ECO:0000259" key="7">
    <source>
        <dbReference type="PROSITE" id="PS51192"/>
    </source>
</evidence>
<dbReference type="InterPro" id="IPR038718">
    <property type="entry name" value="SNF2-like_sf"/>
</dbReference>
<dbReference type="SUPFAM" id="SSF52540">
    <property type="entry name" value="P-loop containing nucleoside triphosphate hydrolases"/>
    <property type="match status" value="2"/>
</dbReference>
<gene>
    <name evidence="9" type="ORF">D9756_006063</name>
</gene>
<dbReference type="GO" id="GO:0000785">
    <property type="term" value="C:chromatin"/>
    <property type="evidence" value="ECO:0007669"/>
    <property type="project" value="TreeGrafter"/>
</dbReference>
<dbReference type="InterPro" id="IPR001650">
    <property type="entry name" value="Helicase_C-like"/>
</dbReference>
<dbReference type="SUPFAM" id="SSF54160">
    <property type="entry name" value="Chromo domain-like"/>
    <property type="match status" value="1"/>
</dbReference>
<keyword evidence="10" id="KW-1185">Reference proteome</keyword>
<dbReference type="PROSITE" id="PS51192">
    <property type="entry name" value="HELICASE_ATP_BIND_1"/>
    <property type="match status" value="1"/>
</dbReference>
<keyword evidence="3" id="KW-0378">Hydrolase</keyword>
<evidence type="ECO:0000256" key="1">
    <source>
        <dbReference type="ARBA" id="ARBA00004123"/>
    </source>
</evidence>
<organism evidence="9 10">
    <name type="scientific">Leucocoprinus leucothites</name>
    <dbReference type="NCBI Taxonomy" id="201217"/>
    <lineage>
        <taxon>Eukaryota</taxon>
        <taxon>Fungi</taxon>
        <taxon>Dikarya</taxon>
        <taxon>Basidiomycota</taxon>
        <taxon>Agaricomycotina</taxon>
        <taxon>Agaricomycetes</taxon>
        <taxon>Agaricomycetidae</taxon>
        <taxon>Agaricales</taxon>
        <taxon>Agaricineae</taxon>
        <taxon>Agaricaceae</taxon>
        <taxon>Leucocoprinus</taxon>
    </lineage>
</organism>
<dbReference type="PANTHER" id="PTHR45623">
    <property type="entry name" value="CHROMODOMAIN-HELICASE-DNA-BINDING PROTEIN 3-RELATED-RELATED"/>
    <property type="match status" value="1"/>
</dbReference>
<dbReference type="InterPro" id="IPR000330">
    <property type="entry name" value="SNF2_N"/>
</dbReference>
<reference evidence="9 10" key="1">
    <citation type="journal article" date="2020" name="ISME J.">
        <title>Uncovering the hidden diversity of litter-decomposition mechanisms in mushroom-forming fungi.</title>
        <authorList>
            <person name="Floudas D."/>
            <person name="Bentzer J."/>
            <person name="Ahren D."/>
            <person name="Johansson T."/>
            <person name="Persson P."/>
            <person name="Tunlid A."/>
        </authorList>
    </citation>
    <scope>NUCLEOTIDE SEQUENCE [LARGE SCALE GENOMIC DNA]</scope>
    <source>
        <strain evidence="9 10">CBS 146.42</strain>
    </source>
</reference>
<feature type="region of interest" description="Disordered" evidence="6">
    <location>
        <begin position="1"/>
        <end position="42"/>
    </location>
</feature>
<evidence type="ECO:0000256" key="5">
    <source>
        <dbReference type="ARBA" id="ARBA00023242"/>
    </source>
</evidence>
<keyword evidence="2" id="KW-0547">Nucleotide-binding</keyword>
<dbReference type="InterPro" id="IPR049730">
    <property type="entry name" value="SNF2/RAD54-like_C"/>
</dbReference>
<dbReference type="CDD" id="cd18793">
    <property type="entry name" value="SF2_C_SNF"/>
    <property type="match status" value="1"/>
</dbReference>
<feature type="compositionally biased region" description="Low complexity" evidence="6">
    <location>
        <begin position="1699"/>
        <end position="1717"/>
    </location>
</feature>
<feature type="region of interest" description="Disordered" evidence="6">
    <location>
        <begin position="413"/>
        <end position="432"/>
    </location>
</feature>